<accession>A0AAT9JEQ6</accession>
<evidence type="ECO:0008006" key="2">
    <source>
        <dbReference type="Google" id="ProtNLM"/>
    </source>
</evidence>
<protein>
    <recommendedName>
        <fullName evidence="2">Lipoprotein</fullName>
    </recommendedName>
</protein>
<reference evidence="1" key="1">
    <citation type="journal article" date="2023" name="Microbiome">
        <title>Phages are unrecognized players in the ecology of the oral pathogen Porphyromonas gingivalis.</title>
        <authorList>
            <person name="Matrishin C.B."/>
            <person name="Haase E.M."/>
            <person name="Dewhirst F.E."/>
            <person name="Mark Welch J.L."/>
            <person name="Miranda-Sanchez F."/>
            <person name="Chen T."/>
            <person name="MacFarland D.C."/>
            <person name="Kauffman K.M."/>
        </authorList>
    </citation>
    <scope>NUCLEOTIDE SEQUENCE</scope>
</reference>
<evidence type="ECO:0000313" key="1">
    <source>
        <dbReference type="EMBL" id="DBA56383.1"/>
    </source>
</evidence>
<reference evidence="1" key="2">
    <citation type="submission" date="2024-05" db="EMBL/GenBank/DDBJ databases">
        <authorList>
            <person name="Matrishin C.B."/>
            <person name="Kauffman K.M."/>
        </authorList>
    </citation>
    <scope>NUCLEOTIDE SEQUENCE</scope>
</reference>
<dbReference type="EMBL" id="BK068113">
    <property type="protein sequence ID" value="DBA56383.1"/>
    <property type="molecule type" value="Genomic_DNA"/>
</dbReference>
<organism evidence="1">
    <name type="scientific">Porphyromonas phage phage032a_KCOM2801</name>
    <dbReference type="NCBI Taxonomy" id="3154122"/>
    <lineage>
        <taxon>Viruses</taxon>
        <taxon>Duplodnaviria</taxon>
        <taxon>Heunggongvirae</taxon>
        <taxon>Uroviricota</taxon>
        <taxon>Caudoviricetes</taxon>
        <taxon>Nixviridae</taxon>
        <taxon>Nixvirus</taxon>
        <taxon>Nixvirus pging00X</taxon>
    </lineage>
</organism>
<dbReference type="PROSITE" id="PS51257">
    <property type="entry name" value="PROKAR_LIPOPROTEIN"/>
    <property type="match status" value="1"/>
</dbReference>
<sequence length="163" mass="18982">MKRNVLLLLACMAVLVSCAKSPQQIAEQKVKEFMSEALKDPSSYEPVSFSPIDTIFTHFEDTQISKDFSGAEYDIEYWMRRRDSKEFKENYPDASVEDSIAKYISLSKSLEQDYYDAKNSFKQEISQFYVEHIYRAKNGFGALDKDRIVIYFNKDFEIVGTNK</sequence>
<proteinExistence type="predicted"/>
<name>A0AAT9JEQ6_9CAUD</name>